<feature type="active site" description="Glycyl thioester intermediate" evidence="12">
    <location>
        <position position="588"/>
    </location>
</feature>
<feature type="transmembrane region" description="Helical" evidence="14">
    <location>
        <begin position="266"/>
        <end position="284"/>
    </location>
</feature>
<evidence type="ECO:0000256" key="12">
    <source>
        <dbReference type="PROSITE-ProRule" id="PRU10133"/>
    </source>
</evidence>
<dbReference type="FunFam" id="1.20.1250.20:FF:000065">
    <property type="entry name" value="Putative MFS pantothenate transporter"/>
    <property type="match status" value="1"/>
</dbReference>
<feature type="compositionally biased region" description="Basic and acidic residues" evidence="13">
    <location>
        <begin position="468"/>
        <end position="485"/>
    </location>
</feature>
<feature type="transmembrane region" description="Helical" evidence="14">
    <location>
        <begin position="81"/>
        <end position="103"/>
    </location>
</feature>
<evidence type="ECO:0000256" key="3">
    <source>
        <dbReference type="ARBA" id="ARBA00022448"/>
    </source>
</evidence>
<organism evidence="17 18">
    <name type="scientific">Leucosporidium creatinivorum</name>
    <dbReference type="NCBI Taxonomy" id="106004"/>
    <lineage>
        <taxon>Eukaryota</taxon>
        <taxon>Fungi</taxon>
        <taxon>Dikarya</taxon>
        <taxon>Basidiomycota</taxon>
        <taxon>Pucciniomycotina</taxon>
        <taxon>Microbotryomycetes</taxon>
        <taxon>Leucosporidiales</taxon>
        <taxon>Leucosporidium</taxon>
    </lineage>
</organism>
<dbReference type="InterPro" id="IPR020846">
    <property type="entry name" value="MFS_dom"/>
</dbReference>
<evidence type="ECO:0000313" key="17">
    <source>
        <dbReference type="EMBL" id="ORY76518.1"/>
    </source>
</evidence>
<dbReference type="PANTHER" id="PTHR43791">
    <property type="entry name" value="PERMEASE-RELATED"/>
    <property type="match status" value="1"/>
</dbReference>
<evidence type="ECO:0000256" key="8">
    <source>
        <dbReference type="ARBA" id="ARBA00022840"/>
    </source>
</evidence>
<dbReference type="EC" id="2.3.2.23" evidence="2"/>
<comment type="caution">
    <text evidence="17">The sequence shown here is derived from an EMBL/GenBank/DDBJ whole genome shotgun (WGS) entry which is preliminary data.</text>
</comment>
<feature type="region of interest" description="Disordered" evidence="13">
    <location>
        <begin position="468"/>
        <end position="493"/>
    </location>
</feature>
<keyword evidence="7" id="KW-0833">Ubl conjugation pathway</keyword>
<dbReference type="PANTHER" id="PTHR43791:SF39">
    <property type="entry name" value="TRANSPORTER LIZ1_SEO1, PUTATIVE (AFU_ORTHOLOGUE AFUA_3G00980)-RELATED"/>
    <property type="match status" value="1"/>
</dbReference>
<name>A0A1Y2EY55_9BASI</name>
<gene>
    <name evidence="17" type="ORF">BCR35DRAFT_353330</name>
</gene>
<evidence type="ECO:0000256" key="10">
    <source>
        <dbReference type="ARBA" id="ARBA00023136"/>
    </source>
</evidence>
<keyword evidence="3" id="KW-0813">Transport</keyword>
<dbReference type="GO" id="GO:0022857">
    <property type="term" value="F:transmembrane transporter activity"/>
    <property type="evidence" value="ECO:0007669"/>
    <property type="project" value="InterPro"/>
</dbReference>
<feature type="region of interest" description="Disordered" evidence="13">
    <location>
        <begin position="647"/>
        <end position="720"/>
    </location>
</feature>
<evidence type="ECO:0000256" key="13">
    <source>
        <dbReference type="SAM" id="MobiDB-lite"/>
    </source>
</evidence>
<keyword evidence="9 14" id="KW-1133">Transmembrane helix</keyword>
<feature type="transmembrane region" description="Helical" evidence="14">
    <location>
        <begin position="170"/>
        <end position="191"/>
    </location>
</feature>
<sequence>MSSLVRRLFASDYAPGTRPTWYFWHDPKTSDRDRRILFKLDCTILVFGCLSYWVKYLDSANLTNAYVTGLREDLNIKSNEYTWMFTYFTIGTALSQIPSNLILTKVPARIWLPGMEFLWGLLTLLLYRSTNAQYIYGLRFMIGFLEGSCFVGMQYILGSWYTKRELGKRTAIFACCAYAGSMFSGFMQVGIQAHMNGRYGLAGWRWLFIIDAILTFVVAGFGFAFFPGTPERPTTWYLSAEDKARCVERLREDGRREEVNLISWNLFKRVFVSWQFALLIPVWICWSNTVGKYSGTVFSLWLKADSPARWTTAQVNYIPTSVSGVNIISMLVTAWAIDLTGRRLTVILCCLTIQIFGTICLLAWNIPMALHFIANITASNDGPTSPIIMTWANILLAGDAQQRALTIAFMNTLGSAVSSIVNQYGYDTRTAPRFQKGIALSLAFVLLEVVGVVYIRYVELKTAGDREAQKHADLTESGEAKSIEDEKTDGEGLSLTPATFRRLLRELNGLQQSPPEGIRLAKEVFGDDGADLSNVKAWVQGPAETPFEGGFFKIRFQFTSEYPAAPPKCTFSTKIFHPNVNPDDGAICVNTLKKDWKPDMGIEHILIVIKCLLIHPNPASALHAEAGHLLLEDFASYAQRAKLMTSIHATPRSPPTEFGDVSSTTEAAPTEGKQALQPSTFSNTESASPADSAAVAGNKRSGSSSTATPSAGEGAEVKGKVVVKKVAAGAKKRGLKRL</sequence>
<dbReference type="InterPro" id="IPR000608">
    <property type="entry name" value="UBC"/>
</dbReference>
<dbReference type="GO" id="GO:0016020">
    <property type="term" value="C:membrane"/>
    <property type="evidence" value="ECO:0007669"/>
    <property type="project" value="UniProtKB-SubCell"/>
</dbReference>
<feature type="domain" description="Major facilitator superfamily (MFS) profile" evidence="16">
    <location>
        <begin position="44"/>
        <end position="463"/>
    </location>
</feature>
<comment type="subcellular location">
    <subcellularLocation>
        <location evidence="1">Membrane</location>
        <topology evidence="1">Multi-pass membrane protein</topology>
    </subcellularLocation>
</comment>
<dbReference type="AlphaFoldDB" id="A0A1Y2EY55"/>
<dbReference type="EMBL" id="MCGR01000034">
    <property type="protein sequence ID" value="ORY76518.1"/>
    <property type="molecule type" value="Genomic_DNA"/>
</dbReference>
<accession>A0A1Y2EY55</accession>
<evidence type="ECO:0000256" key="2">
    <source>
        <dbReference type="ARBA" id="ARBA00012486"/>
    </source>
</evidence>
<dbReference type="Proteomes" id="UP000193467">
    <property type="component" value="Unassembled WGS sequence"/>
</dbReference>
<keyword evidence="6" id="KW-0547">Nucleotide-binding</keyword>
<feature type="transmembrane region" description="Helical" evidence="14">
    <location>
        <begin position="203"/>
        <end position="226"/>
    </location>
</feature>
<dbReference type="SMART" id="SM00212">
    <property type="entry name" value="UBCc"/>
    <property type="match status" value="1"/>
</dbReference>
<feature type="transmembrane region" description="Helical" evidence="14">
    <location>
        <begin position="134"/>
        <end position="158"/>
    </location>
</feature>
<evidence type="ECO:0000256" key="9">
    <source>
        <dbReference type="ARBA" id="ARBA00022989"/>
    </source>
</evidence>
<dbReference type="InterPro" id="IPR023313">
    <property type="entry name" value="UBQ-conjugating_AS"/>
</dbReference>
<evidence type="ECO:0000313" key="18">
    <source>
        <dbReference type="Proteomes" id="UP000193467"/>
    </source>
</evidence>
<dbReference type="SUPFAM" id="SSF54495">
    <property type="entry name" value="UBC-like"/>
    <property type="match status" value="1"/>
</dbReference>
<dbReference type="STRING" id="106004.A0A1Y2EY55"/>
<feature type="transmembrane region" description="Helical" evidence="14">
    <location>
        <begin position="110"/>
        <end position="128"/>
    </location>
</feature>
<protein>
    <recommendedName>
        <fullName evidence="2">E2 ubiquitin-conjugating enzyme</fullName>
        <ecNumber evidence="2">2.3.2.23</ecNumber>
    </recommendedName>
</protein>
<keyword evidence="8" id="KW-0067">ATP-binding</keyword>
<feature type="transmembrane region" description="Helical" evidence="14">
    <location>
        <begin position="317"/>
        <end position="337"/>
    </location>
</feature>
<keyword evidence="4" id="KW-0808">Transferase</keyword>
<feature type="transmembrane region" description="Helical" evidence="14">
    <location>
        <begin position="344"/>
        <end position="364"/>
    </location>
</feature>
<dbReference type="InParanoid" id="A0A1Y2EY55"/>
<evidence type="ECO:0000256" key="6">
    <source>
        <dbReference type="ARBA" id="ARBA00022741"/>
    </source>
</evidence>
<comment type="similarity">
    <text evidence="11">Belongs to the major facilitator superfamily. Allantoate permease family.</text>
</comment>
<dbReference type="PROSITE" id="PS50850">
    <property type="entry name" value="MFS"/>
    <property type="match status" value="1"/>
</dbReference>
<dbReference type="PROSITE" id="PS50127">
    <property type="entry name" value="UBC_2"/>
    <property type="match status" value="1"/>
</dbReference>
<dbReference type="InterPro" id="IPR036259">
    <property type="entry name" value="MFS_trans_sf"/>
</dbReference>
<evidence type="ECO:0000256" key="11">
    <source>
        <dbReference type="ARBA" id="ARBA00037968"/>
    </source>
</evidence>
<feature type="compositionally biased region" description="Polar residues" evidence="13">
    <location>
        <begin position="676"/>
        <end position="689"/>
    </location>
</feature>
<dbReference type="InterPro" id="IPR011701">
    <property type="entry name" value="MFS"/>
</dbReference>
<dbReference type="Gene3D" id="3.10.110.10">
    <property type="entry name" value="Ubiquitin Conjugating Enzyme"/>
    <property type="match status" value="1"/>
</dbReference>
<dbReference type="FunFam" id="3.10.110.10:FF:000031">
    <property type="entry name" value="Ubiquitin-conjugating enzyme E2 22"/>
    <property type="match status" value="1"/>
</dbReference>
<feature type="domain" description="UBC core" evidence="15">
    <location>
        <begin position="498"/>
        <end position="650"/>
    </location>
</feature>
<dbReference type="Pfam" id="PF07690">
    <property type="entry name" value="MFS_1"/>
    <property type="match status" value="1"/>
</dbReference>
<dbReference type="OrthoDB" id="10069349at2759"/>
<keyword evidence="10 14" id="KW-0472">Membrane</keyword>
<evidence type="ECO:0000256" key="4">
    <source>
        <dbReference type="ARBA" id="ARBA00022679"/>
    </source>
</evidence>
<feature type="compositionally biased region" description="Low complexity" evidence="13">
    <location>
        <begin position="701"/>
        <end position="714"/>
    </location>
</feature>
<feature type="transmembrane region" description="Helical" evidence="14">
    <location>
        <begin position="438"/>
        <end position="457"/>
    </location>
</feature>
<keyword evidence="18" id="KW-1185">Reference proteome</keyword>
<dbReference type="PROSITE" id="PS00183">
    <property type="entry name" value="UBC_1"/>
    <property type="match status" value="1"/>
</dbReference>
<evidence type="ECO:0000256" key="1">
    <source>
        <dbReference type="ARBA" id="ARBA00004141"/>
    </source>
</evidence>
<dbReference type="GO" id="GO:0061631">
    <property type="term" value="F:ubiquitin conjugating enzyme activity"/>
    <property type="evidence" value="ECO:0007669"/>
    <property type="project" value="UniProtKB-EC"/>
</dbReference>
<dbReference type="Gene3D" id="1.20.1250.20">
    <property type="entry name" value="MFS general substrate transporter like domains"/>
    <property type="match status" value="1"/>
</dbReference>
<dbReference type="InterPro" id="IPR016135">
    <property type="entry name" value="UBQ-conjugating_enzyme/RWD"/>
</dbReference>
<evidence type="ECO:0000259" key="16">
    <source>
        <dbReference type="PROSITE" id="PS50850"/>
    </source>
</evidence>
<feature type="transmembrane region" description="Helical" evidence="14">
    <location>
        <begin position="404"/>
        <end position="426"/>
    </location>
</feature>
<evidence type="ECO:0000256" key="7">
    <source>
        <dbReference type="ARBA" id="ARBA00022786"/>
    </source>
</evidence>
<evidence type="ECO:0000256" key="14">
    <source>
        <dbReference type="SAM" id="Phobius"/>
    </source>
</evidence>
<dbReference type="SUPFAM" id="SSF103473">
    <property type="entry name" value="MFS general substrate transporter"/>
    <property type="match status" value="1"/>
</dbReference>
<proteinExistence type="inferred from homology"/>
<dbReference type="GO" id="GO:0005524">
    <property type="term" value="F:ATP binding"/>
    <property type="evidence" value="ECO:0007669"/>
    <property type="project" value="UniProtKB-KW"/>
</dbReference>
<reference evidence="17 18" key="1">
    <citation type="submission" date="2016-07" db="EMBL/GenBank/DDBJ databases">
        <title>Pervasive Adenine N6-methylation of Active Genes in Fungi.</title>
        <authorList>
            <consortium name="DOE Joint Genome Institute"/>
            <person name="Mondo S.J."/>
            <person name="Dannebaum R.O."/>
            <person name="Kuo R.C."/>
            <person name="Labutti K."/>
            <person name="Haridas S."/>
            <person name="Kuo A."/>
            <person name="Salamov A."/>
            <person name="Ahrendt S.R."/>
            <person name="Lipzen A."/>
            <person name="Sullivan W."/>
            <person name="Andreopoulos W.B."/>
            <person name="Clum A."/>
            <person name="Lindquist E."/>
            <person name="Daum C."/>
            <person name="Ramamoorthy G.K."/>
            <person name="Gryganskyi A."/>
            <person name="Culley D."/>
            <person name="Magnuson J.K."/>
            <person name="James T.Y."/>
            <person name="O'Malley M.A."/>
            <person name="Stajich J.E."/>
            <person name="Spatafora J.W."/>
            <person name="Visel A."/>
            <person name="Grigoriev I.V."/>
        </authorList>
    </citation>
    <scope>NUCLEOTIDE SEQUENCE [LARGE SCALE GENOMIC DNA]</scope>
    <source>
        <strain evidence="17 18">62-1032</strain>
    </source>
</reference>
<evidence type="ECO:0000256" key="5">
    <source>
        <dbReference type="ARBA" id="ARBA00022692"/>
    </source>
</evidence>
<dbReference type="CDD" id="cd23804">
    <property type="entry name" value="UBCc_UBE2S"/>
    <property type="match status" value="1"/>
</dbReference>
<evidence type="ECO:0000259" key="15">
    <source>
        <dbReference type="PROSITE" id="PS50127"/>
    </source>
</evidence>
<dbReference type="Pfam" id="PF00179">
    <property type="entry name" value="UQ_con"/>
    <property type="match status" value="1"/>
</dbReference>
<keyword evidence="5 14" id="KW-0812">Transmembrane</keyword>
<feature type="transmembrane region" description="Helical" evidence="14">
    <location>
        <begin position="36"/>
        <end position="54"/>
    </location>
</feature>